<dbReference type="SUPFAM" id="SSF56801">
    <property type="entry name" value="Acetyl-CoA synthetase-like"/>
    <property type="match status" value="1"/>
</dbReference>
<dbReference type="RefSeq" id="WP_106567632.1">
    <property type="nucleotide sequence ID" value="NZ_PYGF01000006.1"/>
</dbReference>
<dbReference type="PANTHER" id="PTHR36932">
    <property type="entry name" value="CAPSULAR POLYSACCHARIDE BIOSYNTHESIS PROTEIN"/>
    <property type="match status" value="1"/>
</dbReference>
<keyword evidence="2" id="KW-1185">Reference proteome</keyword>
<dbReference type="PANTHER" id="PTHR36932:SF1">
    <property type="entry name" value="CAPSULAR POLYSACCHARIDE BIOSYNTHESIS PROTEIN"/>
    <property type="match status" value="1"/>
</dbReference>
<proteinExistence type="predicted"/>
<dbReference type="Proteomes" id="UP000240708">
    <property type="component" value="Unassembled WGS sequence"/>
</dbReference>
<name>A0A2P8E3B6_9BACT</name>
<dbReference type="AlphaFoldDB" id="A0A2P8E3B6"/>
<dbReference type="InterPro" id="IPR053158">
    <property type="entry name" value="CapK_Type1_Caps_Biosynth"/>
</dbReference>
<comment type="caution">
    <text evidence="1">The sequence shown here is derived from an EMBL/GenBank/DDBJ whole genome shotgun (WGS) entry which is preliminary data.</text>
</comment>
<evidence type="ECO:0000313" key="1">
    <source>
        <dbReference type="EMBL" id="PSL03963.1"/>
    </source>
</evidence>
<evidence type="ECO:0000313" key="2">
    <source>
        <dbReference type="Proteomes" id="UP000240708"/>
    </source>
</evidence>
<accession>A0A2P8E3B6</accession>
<sequence>MNLFFKILEWQGYPMVKAINDLLSVQSLEAPSFDEWVKGQREKQFDFFKKNNAFYQSFLSRNGGDKAFFKAPILSKREVQRPLMELISTPFIGKKLFVNNTSGSSGTPFFFAKDKYAHAMTWALIRDRYRWHGIEYGKSLQARFYGIPLKGKKYYIEKIKDLIATRVRFPVFDLSEEKLWEFIERFKKLPFEYLNGYTSSLVYFAEFCIENKIVLKDICPTLKVCFPTSEMCSPQDRKIMEKGFGVRVAVEYGAAEMDVIAYEDQDGDWIVSNENVFLEIVDDNGNPVPNGQEGRIILTSLYNQAIPLYRYEVGDIGIIRPERKGKYQVLEKLIGRTNEFAILPSGRKVPALTFYYITKTLIQEQFKIKEFVIRQTGQDTYTYEYVADKELTSAVKESILEAMNTYLETGLKAKFEKRDFIERGRTGKLKQFFREF</sequence>
<dbReference type="OrthoDB" id="580775at2"/>
<reference evidence="1 2" key="1">
    <citation type="submission" date="2018-03" db="EMBL/GenBank/DDBJ databases">
        <title>Genomic Encyclopedia of Archaeal and Bacterial Type Strains, Phase II (KMG-II): from individual species to whole genera.</title>
        <authorList>
            <person name="Goeker M."/>
        </authorList>
    </citation>
    <scope>NUCLEOTIDE SEQUENCE [LARGE SCALE GENOMIC DNA]</scope>
    <source>
        <strain evidence="1 2">DSM 28057</strain>
    </source>
</reference>
<dbReference type="EMBL" id="PYGF01000006">
    <property type="protein sequence ID" value="PSL03963.1"/>
    <property type="molecule type" value="Genomic_DNA"/>
</dbReference>
<dbReference type="Gene3D" id="3.40.50.12780">
    <property type="entry name" value="N-terminal domain of ligase-like"/>
    <property type="match status" value="1"/>
</dbReference>
<keyword evidence="1" id="KW-0436">Ligase</keyword>
<dbReference type="InterPro" id="IPR042099">
    <property type="entry name" value="ANL_N_sf"/>
</dbReference>
<organism evidence="1 2">
    <name type="scientific">Cecembia rubra</name>
    <dbReference type="NCBI Taxonomy" id="1485585"/>
    <lineage>
        <taxon>Bacteria</taxon>
        <taxon>Pseudomonadati</taxon>
        <taxon>Bacteroidota</taxon>
        <taxon>Cytophagia</taxon>
        <taxon>Cytophagales</taxon>
        <taxon>Cyclobacteriaceae</taxon>
        <taxon>Cecembia</taxon>
    </lineage>
</organism>
<protein>
    <submittedName>
        <fullName evidence="1">Phenylacetate-CoA ligase</fullName>
    </submittedName>
</protein>
<gene>
    <name evidence="1" type="ORF">CLV48_106204</name>
</gene>
<dbReference type="GO" id="GO:0016874">
    <property type="term" value="F:ligase activity"/>
    <property type="evidence" value="ECO:0007669"/>
    <property type="project" value="UniProtKB-KW"/>
</dbReference>